<evidence type="ECO:0000313" key="4">
    <source>
        <dbReference type="Proteomes" id="UP001198026"/>
    </source>
</evidence>
<proteinExistence type="predicted"/>
<gene>
    <name evidence="3" type="ORF">LMB76_01770</name>
</gene>
<feature type="non-terminal residue" evidence="3">
    <location>
        <position position="173"/>
    </location>
</feature>
<feature type="compositionally biased region" description="Basic and acidic residues" evidence="1">
    <location>
        <begin position="139"/>
        <end position="159"/>
    </location>
</feature>
<dbReference type="InterPro" id="IPR011439">
    <property type="entry name" value="DUF1542"/>
</dbReference>
<dbReference type="RefSeq" id="WP_229400491.1">
    <property type="nucleotide sequence ID" value="NZ_JAJGWB010000071.1"/>
</dbReference>
<dbReference type="Pfam" id="PF07564">
    <property type="entry name" value="DUF1542"/>
    <property type="match status" value="2"/>
</dbReference>
<feature type="compositionally biased region" description="Polar residues" evidence="1">
    <location>
        <begin position="116"/>
        <end position="135"/>
    </location>
</feature>
<protein>
    <submittedName>
        <fullName evidence="3">DUF1542 domain-containing protein</fullName>
    </submittedName>
</protein>
<sequence length="173" mass="17939">DASNLTDEEKADLKKKVADEVTQAKAAIDAAKKADDVTTAKNTGVGKINNINVPETSATKEAAKQAIDQAAKAKNDAIDASNLTDEEKADLKKQVAGEVQTAKSNIDAATKDADVNTAQTTGEEAINNINVPETSATKDAAKDAAKDAIDQAAKTKDAAIDASNLTDEEKADL</sequence>
<feature type="non-terminal residue" evidence="3">
    <location>
        <position position="1"/>
    </location>
</feature>
<feature type="domain" description="DUF1542" evidence="2">
    <location>
        <begin position="59"/>
        <end position="133"/>
    </location>
</feature>
<accession>A0AAW4X3U2</accession>
<dbReference type="Proteomes" id="UP001198026">
    <property type="component" value="Unassembled WGS sequence"/>
</dbReference>
<comment type="caution">
    <text evidence="3">The sequence shown here is derived from an EMBL/GenBank/DDBJ whole genome shotgun (WGS) entry which is preliminary data.</text>
</comment>
<organism evidence="3 4">
    <name type="scientific">Limosilactobacillus reuteri</name>
    <name type="common">Lactobacillus reuteri</name>
    <dbReference type="NCBI Taxonomy" id="1598"/>
    <lineage>
        <taxon>Bacteria</taxon>
        <taxon>Bacillati</taxon>
        <taxon>Bacillota</taxon>
        <taxon>Bacilli</taxon>
        <taxon>Lactobacillales</taxon>
        <taxon>Lactobacillaceae</taxon>
        <taxon>Limosilactobacillus</taxon>
    </lineage>
</organism>
<dbReference type="AlphaFoldDB" id="A0AAW4X3U2"/>
<reference evidence="3" key="1">
    <citation type="submission" date="2021-10" db="EMBL/GenBank/DDBJ databases">
        <title>Evolutionary history and lifestyle of the vertebrate symbiont Limosilactobacillus reuteri.</title>
        <authorList>
            <person name="Zheng J."/>
            <person name="Li F."/>
            <person name="Gaenzle M."/>
            <person name="Walter J."/>
        </authorList>
    </citation>
    <scope>NUCLEOTIDE SEQUENCE</scope>
    <source>
        <strain evidence="3">GQ_1_3_1</strain>
    </source>
</reference>
<name>A0AAW4X3U2_LIMRT</name>
<dbReference type="EMBL" id="JAJGWB010000071">
    <property type="protein sequence ID" value="MCC4476968.1"/>
    <property type="molecule type" value="Genomic_DNA"/>
</dbReference>
<evidence type="ECO:0000313" key="3">
    <source>
        <dbReference type="EMBL" id="MCC4476968.1"/>
    </source>
</evidence>
<feature type="domain" description="DUF1542" evidence="2">
    <location>
        <begin position="2"/>
        <end position="55"/>
    </location>
</feature>
<evidence type="ECO:0000256" key="1">
    <source>
        <dbReference type="SAM" id="MobiDB-lite"/>
    </source>
</evidence>
<evidence type="ECO:0000259" key="2">
    <source>
        <dbReference type="Pfam" id="PF07564"/>
    </source>
</evidence>
<feature type="region of interest" description="Disordered" evidence="1">
    <location>
        <begin position="109"/>
        <end position="173"/>
    </location>
</feature>